<dbReference type="EMBL" id="QQRQ01000013">
    <property type="protein sequence ID" value="RFT06303.1"/>
    <property type="molecule type" value="Genomic_DNA"/>
</dbReference>
<dbReference type="InterPro" id="IPR011856">
    <property type="entry name" value="tRNA_endonuc-like_dom_sf"/>
</dbReference>
<evidence type="ECO:0000313" key="1">
    <source>
        <dbReference type="EMBL" id="RFT06303.1"/>
    </source>
</evidence>
<protein>
    <submittedName>
        <fullName evidence="1">DGQHR domain-containing protein</fullName>
    </submittedName>
</protein>
<evidence type="ECO:0000313" key="2">
    <source>
        <dbReference type="Proteomes" id="UP000260649"/>
    </source>
</evidence>
<dbReference type="Gene3D" id="3.40.1350.10">
    <property type="match status" value="1"/>
</dbReference>
<name>A0A3E2B2N5_9FIRM</name>
<dbReference type="InterPro" id="IPR017601">
    <property type="entry name" value="DGQHR-contain_dom"/>
</dbReference>
<dbReference type="Proteomes" id="UP000260649">
    <property type="component" value="Unassembled WGS sequence"/>
</dbReference>
<dbReference type="Pfam" id="PF14072">
    <property type="entry name" value="DndB"/>
    <property type="match status" value="1"/>
</dbReference>
<dbReference type="GO" id="GO:0003676">
    <property type="term" value="F:nucleic acid binding"/>
    <property type="evidence" value="ECO:0007669"/>
    <property type="project" value="InterPro"/>
</dbReference>
<dbReference type="CDD" id="cd16413">
    <property type="entry name" value="DGQHR_domain"/>
    <property type="match status" value="1"/>
</dbReference>
<reference evidence="1 2" key="1">
    <citation type="submission" date="2018-07" db="EMBL/GenBank/DDBJ databases">
        <title>GABA Modulating Bacteria of the Human Gut Microbiota.</title>
        <authorList>
            <person name="Strandwitz P."/>
            <person name="Kim K.H."/>
            <person name="Terekhova D."/>
            <person name="Liu J.K."/>
            <person name="Sharma A."/>
            <person name="Levering J."/>
            <person name="Mcdonald D."/>
            <person name="Dietrich D."/>
            <person name="Ramadhar T.R."/>
            <person name="Lekbua A."/>
            <person name="Mroue N."/>
            <person name="Liston C."/>
            <person name="Stewart E.J."/>
            <person name="Dubin M.J."/>
            <person name="Zengler K."/>
            <person name="Knight R."/>
            <person name="Gilbert J.A."/>
            <person name="Clardy J."/>
            <person name="Lewis K."/>
        </authorList>
    </citation>
    <scope>NUCLEOTIDE SEQUENCE [LARGE SCALE GENOMIC DNA]</scope>
    <source>
        <strain evidence="1 2">KLE1738</strain>
    </source>
</reference>
<dbReference type="InterPro" id="IPR017642">
    <property type="entry name" value="DNA_S_mod_DndB"/>
</dbReference>
<accession>A0A3E2B2N5</accession>
<organism evidence="1 2">
    <name type="scientific">Evtepia gabavorous</name>
    <dbReference type="NCBI Taxonomy" id="2211183"/>
    <lineage>
        <taxon>Bacteria</taxon>
        <taxon>Bacillati</taxon>
        <taxon>Bacillota</taxon>
        <taxon>Clostridia</taxon>
        <taxon>Eubacteriales</taxon>
        <taxon>Evtepia</taxon>
    </lineage>
</organism>
<sequence length="711" mass="82053">MKRPKPLDRQFEDDVWCLFSNLGFSYMNKDRRLEIPYGTEDLNTTKQIDVFAADEETVLFIECKCAFSGKKGDFKTDLEAIKGIKEGLFKTVRREKEFKKKKVKYIFATKNYEITEPDRNRMRDLGIYHFDEYGIKYFAELAKHLGACARYQLLGTLFAGQKIGTMENRIPAIEGQMGGHTYYSFSIEPEKLLKLAYVLHRNEANSDMMPTYQRIIKKQRLKEIRKFIDNKGFFPNSLIISIDTNGKKLRFDLATPQIENAISRIGILYLPQLYRSVYIIDGQHRLYGYADSAYAGKDTIPVVAFVNLDKDKQVELFMEINENQKAVSKNLQNTLNADLLWTSEDKNKQRKALRLNIAQRLGELQSSPFFNRVIIGENETSAYCCLTIDTIENALKSTHFLTRFGKDNHEIEAGTFDRGSNDVTRGVLLPFLMEAFQYFKNELPEEWELGDANSGVLTINNTIHALLRILNDIIDFLIERDKINPKIMDTRVLLEKVEPYLAPLVSYFGSINETEREGIRKNYGSGGKARVWRTFQSVINEAQPEFEPDGLRAWIRDNSKQFNAESYTLIQDIELIIKSDFADKLQKKYGEKWLTRGIPPRVYKQANALMGKQNYENSINGINKVVDIWDCVTIANCRDIAIFSSNWTELFENSYTRPEEISIRGGKTAKTAWIAKFATIANNSNASYSFSEEEYLFLKAIHSWLNHRTLS</sequence>
<comment type="caution">
    <text evidence="1">The sequence shown here is derived from an EMBL/GenBank/DDBJ whole genome shotgun (WGS) entry which is preliminary data.</text>
</comment>
<dbReference type="AlphaFoldDB" id="A0A3E2B2N5"/>
<dbReference type="NCBIfam" id="TIGR03187">
    <property type="entry name" value="DGQHR"/>
    <property type="match status" value="1"/>
</dbReference>
<keyword evidence="2" id="KW-1185">Reference proteome</keyword>
<dbReference type="OrthoDB" id="9789139at2"/>
<gene>
    <name evidence="1" type="ORF">DV520_08125</name>
</gene>
<proteinExistence type="predicted"/>